<dbReference type="InterPro" id="IPR045428">
    <property type="entry name" value="EACC1"/>
</dbReference>
<comment type="caution">
    <text evidence="2">The sequence shown here is derived from an EMBL/GenBank/DDBJ whole genome shotgun (WGS) entry which is preliminary data.</text>
</comment>
<keyword evidence="1" id="KW-0472">Membrane</keyword>
<dbReference type="EMBL" id="PSZC01000014">
    <property type="protein sequence ID" value="PPJ36358.1"/>
    <property type="molecule type" value="Genomic_DNA"/>
</dbReference>
<dbReference type="Pfam" id="PF19953">
    <property type="entry name" value="EACC1"/>
    <property type="match status" value="1"/>
</dbReference>
<evidence type="ECO:0000256" key="1">
    <source>
        <dbReference type="SAM" id="Phobius"/>
    </source>
</evidence>
<dbReference type="Proteomes" id="UP000239874">
    <property type="component" value="Unassembled WGS sequence"/>
</dbReference>
<organism evidence="2 3">
    <name type="scientific">Nocardia nova</name>
    <dbReference type="NCBI Taxonomy" id="37330"/>
    <lineage>
        <taxon>Bacteria</taxon>
        <taxon>Bacillati</taxon>
        <taxon>Actinomycetota</taxon>
        <taxon>Actinomycetes</taxon>
        <taxon>Mycobacteriales</taxon>
        <taxon>Nocardiaceae</taxon>
        <taxon>Nocardia</taxon>
    </lineage>
</organism>
<feature type="transmembrane region" description="Helical" evidence="1">
    <location>
        <begin position="51"/>
        <end position="73"/>
    </location>
</feature>
<keyword evidence="1" id="KW-1133">Transmembrane helix</keyword>
<dbReference type="RefSeq" id="WP_104380153.1">
    <property type="nucleotide sequence ID" value="NZ_PSZC01000014.1"/>
</dbReference>
<dbReference type="AlphaFoldDB" id="A0A2S6AMB0"/>
<gene>
    <name evidence="2" type="ORF">C5E45_20100</name>
</gene>
<evidence type="ECO:0000313" key="3">
    <source>
        <dbReference type="Proteomes" id="UP000239874"/>
    </source>
</evidence>
<reference evidence="2 3" key="1">
    <citation type="submission" date="2018-02" db="EMBL/GenBank/DDBJ databases">
        <title>8 Nocardia nova and 1 Nocardia cyriacigeorgica strain used for evolution to TMP-SMX.</title>
        <authorList>
            <person name="Mehta H."/>
            <person name="Weng J."/>
            <person name="Shamoo Y."/>
        </authorList>
    </citation>
    <scope>NUCLEOTIDE SEQUENCE [LARGE SCALE GENOMIC DNA]</scope>
    <source>
        <strain evidence="2 3">MDA3139</strain>
    </source>
</reference>
<name>A0A2S6AMB0_9NOCA</name>
<protein>
    <submittedName>
        <fullName evidence="2">Uncharacterized protein</fullName>
    </submittedName>
</protein>
<evidence type="ECO:0000313" key="2">
    <source>
        <dbReference type="EMBL" id="PPJ36358.1"/>
    </source>
</evidence>
<keyword evidence="1" id="KW-0812">Transmembrane</keyword>
<accession>A0A2S6AMB0</accession>
<proteinExistence type="predicted"/>
<sequence>MAVRIRLTGGNAQSELLDLTTWLSDEDELRGRVSTEQPVVRPGEMGGLADVLVVAVGAQGMGAVLAASLSVWIKHRRPSAEIEIVGPDGRNVKIAVRDLPDHEVADLLKQALDG</sequence>